<proteinExistence type="predicted"/>
<protein>
    <submittedName>
        <fullName evidence="2">Uncharacterized protein</fullName>
    </submittedName>
</protein>
<feature type="region of interest" description="Disordered" evidence="1">
    <location>
        <begin position="1"/>
        <end position="24"/>
    </location>
</feature>
<evidence type="ECO:0000256" key="1">
    <source>
        <dbReference type="SAM" id="MobiDB-lite"/>
    </source>
</evidence>
<organism evidence="2">
    <name type="scientific">Cacopsylla melanoneura</name>
    <dbReference type="NCBI Taxonomy" id="428564"/>
    <lineage>
        <taxon>Eukaryota</taxon>
        <taxon>Metazoa</taxon>
        <taxon>Ecdysozoa</taxon>
        <taxon>Arthropoda</taxon>
        <taxon>Hexapoda</taxon>
        <taxon>Insecta</taxon>
        <taxon>Pterygota</taxon>
        <taxon>Neoptera</taxon>
        <taxon>Paraneoptera</taxon>
        <taxon>Hemiptera</taxon>
        <taxon>Sternorrhyncha</taxon>
        <taxon>Psylloidea</taxon>
        <taxon>Psyllidae</taxon>
        <taxon>Psyllinae</taxon>
        <taxon>Cacopsylla</taxon>
    </lineage>
</organism>
<reference evidence="2" key="1">
    <citation type="submission" date="2021-05" db="EMBL/GenBank/DDBJ databases">
        <authorList>
            <person name="Alioto T."/>
            <person name="Alioto T."/>
            <person name="Gomez Garrido J."/>
        </authorList>
    </citation>
    <scope>NUCLEOTIDE SEQUENCE</scope>
</reference>
<dbReference type="EMBL" id="HBUF01148445">
    <property type="protein sequence ID" value="CAG6647710.1"/>
    <property type="molecule type" value="Transcribed_RNA"/>
</dbReference>
<accession>A0A8D8RB29</accession>
<sequence>MPRGTRRLLANGKPDISSLPPTEGAARQHTIRSYRTYHQVLQWLGNDLPPQDWGWTMKGDVLVPNQTEDPPAPQVLLQTIFCRFMKDCSSGKCSCRKAMLSCNTACCQGSRLNGIPFLDENEDEDDVSPLSSPLASPLKATEAYWCEEVQP</sequence>
<evidence type="ECO:0000313" key="2">
    <source>
        <dbReference type="EMBL" id="CAG6647710.1"/>
    </source>
</evidence>
<name>A0A8D8RB29_9HEMI</name>
<dbReference type="AlphaFoldDB" id="A0A8D8RB29"/>
<dbReference type="EMBL" id="HBUF01148449">
    <property type="protein sequence ID" value="CAG6647722.1"/>
    <property type="molecule type" value="Transcribed_RNA"/>
</dbReference>